<dbReference type="Proteomes" id="UP000001805">
    <property type="component" value="Chromosome 2, Linkage Group V"/>
</dbReference>
<accession>Q7S7E4</accession>
<evidence type="ECO:0000313" key="3">
    <source>
        <dbReference type="Proteomes" id="UP000001805"/>
    </source>
</evidence>
<protein>
    <submittedName>
        <fullName evidence="2">Uncharacterized protein</fullName>
    </submittedName>
</protein>
<dbReference type="HOGENOM" id="CLU_2334134_0_0_1"/>
<dbReference type="GeneID" id="3876930"/>
<sequence length="98" mass="10378">MVVTSVASPGGLAVQKPLAAVAGPPIISPDGDCFPRSPPRLCPTFARFWQMTDGVFVLKDHRYSFVVVVQIIARRGGPQSRTSSLSAPLANTELRGAS</sequence>
<keyword evidence="3" id="KW-1185">Reference proteome</keyword>
<dbReference type="InParanoid" id="Q7S7E4"/>
<dbReference type="EMBL" id="CM002240">
    <property type="protein sequence ID" value="EAA31556.1"/>
    <property type="molecule type" value="Genomic_DNA"/>
</dbReference>
<dbReference type="VEuPathDB" id="FungiDB:NCU08970"/>
<feature type="region of interest" description="Disordered" evidence="1">
    <location>
        <begin position="76"/>
        <end position="98"/>
    </location>
</feature>
<dbReference type="AlphaFoldDB" id="Q7S7E4"/>
<evidence type="ECO:0000313" key="2">
    <source>
        <dbReference type="EMBL" id="EAA31556.1"/>
    </source>
</evidence>
<dbReference type="RefSeq" id="XP_960792.1">
    <property type="nucleotide sequence ID" value="XM_955699.1"/>
</dbReference>
<evidence type="ECO:0000256" key="1">
    <source>
        <dbReference type="SAM" id="MobiDB-lite"/>
    </source>
</evidence>
<gene>
    <name evidence="2" type="ORF">NCU08970</name>
</gene>
<dbReference type="KEGG" id="ncr:NCU08970"/>
<dbReference type="PaxDb" id="5141-EFNCRP00000008079"/>
<organism evidence="2 3">
    <name type="scientific">Neurospora crassa (strain ATCC 24698 / 74-OR23-1A / CBS 708.71 / DSM 1257 / FGSC 987)</name>
    <dbReference type="NCBI Taxonomy" id="367110"/>
    <lineage>
        <taxon>Eukaryota</taxon>
        <taxon>Fungi</taxon>
        <taxon>Dikarya</taxon>
        <taxon>Ascomycota</taxon>
        <taxon>Pezizomycotina</taxon>
        <taxon>Sordariomycetes</taxon>
        <taxon>Sordariomycetidae</taxon>
        <taxon>Sordariales</taxon>
        <taxon>Sordariaceae</taxon>
        <taxon>Neurospora</taxon>
    </lineage>
</organism>
<proteinExistence type="predicted"/>
<reference evidence="2 3" key="1">
    <citation type="journal article" date="2003" name="Nature">
        <title>The genome sequence of the filamentous fungus Neurospora crassa.</title>
        <authorList>
            <person name="Galagan J.E."/>
            <person name="Calvo S.E."/>
            <person name="Borkovich K.A."/>
            <person name="Selker E.U."/>
            <person name="Read N.D."/>
            <person name="Jaffe D."/>
            <person name="FitzHugh W."/>
            <person name="Ma L.J."/>
            <person name="Smirnov S."/>
            <person name="Purcell S."/>
            <person name="Rehman B."/>
            <person name="Elkins T."/>
            <person name="Engels R."/>
            <person name="Wang S."/>
            <person name="Nielsen C.B."/>
            <person name="Butler J."/>
            <person name="Endrizzi M."/>
            <person name="Qui D."/>
            <person name="Ianakiev P."/>
            <person name="Bell-Pedersen D."/>
            <person name="Nelson M.A."/>
            <person name="Werner-Washburne M."/>
            <person name="Selitrennikoff C.P."/>
            <person name="Kinsey J.A."/>
            <person name="Braun E.L."/>
            <person name="Zelter A."/>
            <person name="Schulte U."/>
            <person name="Kothe G.O."/>
            <person name="Jedd G."/>
            <person name="Mewes W."/>
            <person name="Staben C."/>
            <person name="Marcotte E."/>
            <person name="Greenberg D."/>
            <person name="Roy A."/>
            <person name="Foley K."/>
            <person name="Naylor J."/>
            <person name="Stange-Thomann N."/>
            <person name="Barrett R."/>
            <person name="Gnerre S."/>
            <person name="Kamal M."/>
            <person name="Kamvysselis M."/>
            <person name="Mauceli E."/>
            <person name="Bielke C."/>
            <person name="Rudd S."/>
            <person name="Frishman D."/>
            <person name="Krystofova S."/>
            <person name="Rasmussen C."/>
            <person name="Metzenberg R.L."/>
            <person name="Perkins D.D."/>
            <person name="Kroken S."/>
            <person name="Cogoni C."/>
            <person name="Macino G."/>
            <person name="Catcheside D."/>
            <person name="Li W."/>
            <person name="Pratt R.J."/>
            <person name="Osmani S.A."/>
            <person name="DeSouza C.P."/>
            <person name="Glass L."/>
            <person name="Orbach M.J."/>
            <person name="Berglund J.A."/>
            <person name="Voelker R."/>
            <person name="Yarden O."/>
            <person name="Plamann M."/>
            <person name="Seiler S."/>
            <person name="Dunlap J."/>
            <person name="Radford A."/>
            <person name="Aramayo R."/>
            <person name="Natvig D.O."/>
            <person name="Alex L.A."/>
            <person name="Mannhaupt G."/>
            <person name="Ebbole D.J."/>
            <person name="Freitag M."/>
            <person name="Paulsen I."/>
            <person name="Sachs M.S."/>
            <person name="Lander E.S."/>
            <person name="Nusbaum C."/>
            <person name="Birren B."/>
        </authorList>
    </citation>
    <scope>NUCLEOTIDE SEQUENCE [LARGE SCALE GENOMIC DNA]</scope>
    <source>
        <strain evidence="3">ATCC 24698 / 74-OR23-1A / CBS 708.71 / DSM 1257 / FGSC 987</strain>
    </source>
</reference>
<name>Q7S7E4_NEUCR</name>